<dbReference type="RefSeq" id="XP_058311012.1">
    <property type="nucleotide sequence ID" value="XM_058448668.1"/>
</dbReference>
<feature type="coiled-coil region" evidence="1">
    <location>
        <begin position="74"/>
        <end position="108"/>
    </location>
</feature>
<proteinExistence type="predicted"/>
<keyword evidence="1" id="KW-0175">Coiled coil</keyword>
<dbReference type="OrthoDB" id="4440408at2759"/>
<comment type="caution">
    <text evidence="2">The sequence shown here is derived from an EMBL/GenBank/DDBJ whole genome shotgun (WGS) entry which is preliminary data.</text>
</comment>
<dbReference type="AlphaFoldDB" id="A0A9W9NA58"/>
<name>A0A9W9NA58_9EURO</name>
<organism evidence="2 3">
    <name type="scientific">Penicillium cinerascens</name>
    <dbReference type="NCBI Taxonomy" id="70096"/>
    <lineage>
        <taxon>Eukaryota</taxon>
        <taxon>Fungi</taxon>
        <taxon>Dikarya</taxon>
        <taxon>Ascomycota</taxon>
        <taxon>Pezizomycotina</taxon>
        <taxon>Eurotiomycetes</taxon>
        <taxon>Eurotiomycetidae</taxon>
        <taxon>Eurotiales</taxon>
        <taxon>Aspergillaceae</taxon>
        <taxon>Penicillium</taxon>
    </lineage>
</organism>
<sequence length="238" mass="27921">MFAPVTRSTLKKERKLEKQGEIWELQEYRRYKTYQFYEDSSTYHGRCPEFLQTELRLREIAQREIFLEEEIERTGVAESKLEATQEEIQNLKQEYFLAEQKNNRWRADIACGSMRRGLDLWRSHPQWYLHKTLSDDCADRGGCCGRACGCCRDRKLRPERQSGAGHCTVECGCCQQFRGFALTDEAKETMKKLYPLDPKKNFSYCLKIYRASIFGLDGDSTKSPFDLIDKPPGYEQDN</sequence>
<dbReference type="EMBL" id="JAPQKR010000005">
    <property type="protein sequence ID" value="KAJ5215199.1"/>
    <property type="molecule type" value="Genomic_DNA"/>
</dbReference>
<keyword evidence="3" id="KW-1185">Reference proteome</keyword>
<evidence type="ECO:0000313" key="3">
    <source>
        <dbReference type="Proteomes" id="UP001150904"/>
    </source>
</evidence>
<accession>A0A9W9NA58</accession>
<reference evidence="2" key="1">
    <citation type="submission" date="2022-12" db="EMBL/GenBank/DDBJ databases">
        <authorList>
            <person name="Petersen C."/>
        </authorList>
    </citation>
    <scope>NUCLEOTIDE SEQUENCE</scope>
    <source>
        <strain evidence="2">IBT 15544</strain>
    </source>
</reference>
<evidence type="ECO:0000256" key="1">
    <source>
        <dbReference type="SAM" id="Coils"/>
    </source>
</evidence>
<dbReference type="GeneID" id="83175969"/>
<dbReference type="Proteomes" id="UP001150904">
    <property type="component" value="Unassembled WGS sequence"/>
</dbReference>
<gene>
    <name evidence="2" type="ORF">N7498_001606</name>
</gene>
<reference evidence="2" key="2">
    <citation type="journal article" date="2023" name="IMA Fungus">
        <title>Comparative genomic study of the Penicillium genus elucidates a diverse pangenome and 15 lateral gene transfer events.</title>
        <authorList>
            <person name="Petersen C."/>
            <person name="Sorensen T."/>
            <person name="Nielsen M.R."/>
            <person name="Sondergaard T.E."/>
            <person name="Sorensen J.L."/>
            <person name="Fitzpatrick D.A."/>
            <person name="Frisvad J.C."/>
            <person name="Nielsen K.L."/>
        </authorList>
    </citation>
    <scope>NUCLEOTIDE SEQUENCE</scope>
    <source>
        <strain evidence="2">IBT 15544</strain>
    </source>
</reference>
<evidence type="ECO:0000313" key="2">
    <source>
        <dbReference type="EMBL" id="KAJ5215199.1"/>
    </source>
</evidence>
<protein>
    <submittedName>
        <fullName evidence="2">Uncharacterized protein</fullName>
    </submittedName>
</protein>